<reference evidence="1" key="1">
    <citation type="submission" date="2023-11" db="EMBL/GenBank/DDBJ databases">
        <title>Genome assemblies of two species of porcelain crab, Petrolisthes cinctipes and Petrolisthes manimaculis (Anomura: Porcellanidae).</title>
        <authorList>
            <person name="Angst P."/>
        </authorList>
    </citation>
    <scope>NUCLEOTIDE SEQUENCE</scope>
    <source>
        <strain evidence="1">PB745_02</strain>
        <tissue evidence="1">Gill</tissue>
    </source>
</reference>
<comment type="caution">
    <text evidence="1">The sequence shown here is derived from an EMBL/GenBank/DDBJ whole genome shotgun (WGS) entry which is preliminary data.</text>
</comment>
<organism evidence="1 2">
    <name type="scientific">Petrolisthes manimaculis</name>
    <dbReference type="NCBI Taxonomy" id="1843537"/>
    <lineage>
        <taxon>Eukaryota</taxon>
        <taxon>Metazoa</taxon>
        <taxon>Ecdysozoa</taxon>
        <taxon>Arthropoda</taxon>
        <taxon>Crustacea</taxon>
        <taxon>Multicrustacea</taxon>
        <taxon>Malacostraca</taxon>
        <taxon>Eumalacostraca</taxon>
        <taxon>Eucarida</taxon>
        <taxon>Decapoda</taxon>
        <taxon>Pleocyemata</taxon>
        <taxon>Anomura</taxon>
        <taxon>Galatheoidea</taxon>
        <taxon>Porcellanidae</taxon>
        <taxon>Petrolisthes</taxon>
    </lineage>
</organism>
<gene>
    <name evidence="1" type="ORF">Pmani_018426</name>
</gene>
<dbReference type="EMBL" id="JAWZYT010001689">
    <property type="protein sequence ID" value="KAK4309959.1"/>
    <property type="molecule type" value="Genomic_DNA"/>
</dbReference>
<accession>A0AAE1PMG1</accession>
<evidence type="ECO:0000313" key="2">
    <source>
        <dbReference type="Proteomes" id="UP001292094"/>
    </source>
</evidence>
<name>A0AAE1PMG1_9EUCA</name>
<sequence>MYENFEDKARETRLSGYGHVQRRDREYVGRWMLEMELPDKRKRGRPKRRFMDAVTEDMREVGVMEEDARNRPKWKQVIRCGDP</sequence>
<protein>
    <submittedName>
        <fullName evidence="1">Uncharacterized protein</fullName>
    </submittedName>
</protein>
<dbReference type="AlphaFoldDB" id="A0AAE1PMG1"/>
<proteinExistence type="predicted"/>
<dbReference type="Proteomes" id="UP001292094">
    <property type="component" value="Unassembled WGS sequence"/>
</dbReference>
<keyword evidence="2" id="KW-1185">Reference proteome</keyword>
<evidence type="ECO:0000313" key="1">
    <source>
        <dbReference type="EMBL" id="KAK4309959.1"/>
    </source>
</evidence>